<name>A0A2S7DCU5_9XANT</name>
<reference evidence="2 3" key="1">
    <citation type="submission" date="2016-08" db="EMBL/GenBank/DDBJ databases">
        <authorList>
            <person name="Seilhamer J.J."/>
        </authorList>
    </citation>
    <scope>NUCLEOTIDE SEQUENCE [LARGE SCALE GENOMIC DNA]</scope>
    <source>
        <strain evidence="2 3">CFBP4644</strain>
    </source>
</reference>
<dbReference type="PANTHER" id="PTHR31435">
    <property type="entry name" value="PROTEIN NATD1"/>
    <property type="match status" value="1"/>
</dbReference>
<dbReference type="Gene3D" id="3.40.630.30">
    <property type="match status" value="1"/>
</dbReference>
<accession>A0A2S7DCU5</accession>
<dbReference type="InterPro" id="IPR045057">
    <property type="entry name" value="Gcn5-rel_NAT"/>
</dbReference>
<dbReference type="SUPFAM" id="SSF55729">
    <property type="entry name" value="Acyl-CoA N-acyltransferases (Nat)"/>
    <property type="match status" value="1"/>
</dbReference>
<organism evidence="2 3">
    <name type="scientific">Xanthomonas melonis</name>
    <dbReference type="NCBI Taxonomy" id="56456"/>
    <lineage>
        <taxon>Bacteria</taxon>
        <taxon>Pseudomonadati</taxon>
        <taxon>Pseudomonadota</taxon>
        <taxon>Gammaproteobacteria</taxon>
        <taxon>Lysobacterales</taxon>
        <taxon>Lysobacteraceae</taxon>
        <taxon>Xanthomonas</taxon>
    </lineage>
</organism>
<sequence>MRAEHQPAEQRFHLSADGQRAELQYRRDDARLTITHTAVPDAIAGRGIASALVEAALQYARDSGLKVVPACSYAEAYMRRHHQYHDLLA</sequence>
<dbReference type="OrthoDB" id="9813275at2"/>
<dbReference type="InterPro" id="IPR016181">
    <property type="entry name" value="Acyl_CoA_acyltransferase"/>
</dbReference>
<feature type="domain" description="N-acetyltransferase" evidence="1">
    <location>
        <begin position="4"/>
        <end position="89"/>
    </location>
</feature>
<dbReference type="EMBL" id="MDEH01000009">
    <property type="protein sequence ID" value="PPU71610.1"/>
    <property type="molecule type" value="Genomic_DNA"/>
</dbReference>
<gene>
    <name evidence="2" type="ORF">XmelCFBP4644_14985</name>
</gene>
<proteinExistence type="predicted"/>
<evidence type="ECO:0000313" key="2">
    <source>
        <dbReference type="EMBL" id="PPU71610.1"/>
    </source>
</evidence>
<comment type="caution">
    <text evidence="2">The sequence shown here is derived from an EMBL/GenBank/DDBJ whole genome shotgun (WGS) entry which is preliminary data.</text>
</comment>
<dbReference type="Proteomes" id="UP000239865">
    <property type="component" value="Unassembled WGS sequence"/>
</dbReference>
<dbReference type="RefSeq" id="WP_104588022.1">
    <property type="nucleotide sequence ID" value="NZ_JAJGQH010000012.1"/>
</dbReference>
<evidence type="ECO:0000313" key="3">
    <source>
        <dbReference type="Proteomes" id="UP000239865"/>
    </source>
</evidence>
<dbReference type="InterPro" id="IPR031165">
    <property type="entry name" value="GNAT_YJDJ"/>
</dbReference>
<dbReference type="PANTHER" id="PTHR31435:SF9">
    <property type="entry name" value="PROTEIN NATD1"/>
    <property type="match status" value="1"/>
</dbReference>
<evidence type="ECO:0000259" key="1">
    <source>
        <dbReference type="PROSITE" id="PS51729"/>
    </source>
</evidence>
<protein>
    <submittedName>
        <fullName evidence="2">GNAT family N-acetyltransferase</fullName>
    </submittedName>
</protein>
<dbReference type="AlphaFoldDB" id="A0A2S7DCU5"/>
<dbReference type="Pfam" id="PF14542">
    <property type="entry name" value="Acetyltransf_CG"/>
    <property type="match status" value="1"/>
</dbReference>
<dbReference type="PROSITE" id="PS51729">
    <property type="entry name" value="GNAT_YJDJ"/>
    <property type="match status" value="1"/>
</dbReference>
<dbReference type="CDD" id="cd04301">
    <property type="entry name" value="NAT_SF"/>
    <property type="match status" value="1"/>
</dbReference>
<keyword evidence="2" id="KW-0808">Transferase</keyword>
<dbReference type="GO" id="GO:0016740">
    <property type="term" value="F:transferase activity"/>
    <property type="evidence" value="ECO:0007669"/>
    <property type="project" value="UniProtKB-KW"/>
</dbReference>